<keyword evidence="1" id="KW-0732">Signal</keyword>
<feature type="chain" id="PRO_5020253977" description="PBCV-specific basic adaptor domain-containing protein" evidence="1">
    <location>
        <begin position="25"/>
        <end position="112"/>
    </location>
</feature>
<evidence type="ECO:0000256" key="1">
    <source>
        <dbReference type="SAM" id="SignalP"/>
    </source>
</evidence>
<accession>A0A4U1CP28</accession>
<dbReference type="EMBL" id="SWBQ01000002">
    <property type="protein sequence ID" value="TKC07205.1"/>
    <property type="molecule type" value="Genomic_DNA"/>
</dbReference>
<evidence type="ECO:0000313" key="3">
    <source>
        <dbReference type="Proteomes" id="UP000307244"/>
    </source>
</evidence>
<comment type="caution">
    <text evidence="2">The sequence shown here is derived from an EMBL/GenBank/DDBJ whole genome shotgun (WGS) entry which is preliminary data.</text>
</comment>
<sequence length="112" mass="11931">MKTKYLIGMLALALNVGVVSISGAQEKKKETVGESLDKTGKAIGKTATKVGNKTAEVAVKGGAKVVDQTFKGKVAPDGSNVYIDGKNRKYYINKKGAKVYLKASQIKDKPKQ</sequence>
<gene>
    <name evidence="2" type="ORF">FA047_08085</name>
</gene>
<feature type="signal peptide" evidence="1">
    <location>
        <begin position="1"/>
        <end position="24"/>
    </location>
</feature>
<evidence type="ECO:0000313" key="2">
    <source>
        <dbReference type="EMBL" id="TKC07205.1"/>
    </source>
</evidence>
<proteinExistence type="predicted"/>
<reference evidence="2 3" key="1">
    <citation type="submission" date="2019-04" db="EMBL/GenBank/DDBJ databases">
        <title>Pedobacter sp. RP-3-15 sp. nov., isolated from Arctic soil.</title>
        <authorList>
            <person name="Dahal R.H."/>
            <person name="Kim D.-U."/>
        </authorList>
    </citation>
    <scope>NUCLEOTIDE SEQUENCE [LARGE SCALE GENOMIC DNA]</scope>
    <source>
        <strain evidence="2 3">RP-3-15</strain>
    </source>
</reference>
<dbReference type="Proteomes" id="UP000307244">
    <property type="component" value="Unassembled WGS sequence"/>
</dbReference>
<evidence type="ECO:0008006" key="4">
    <source>
        <dbReference type="Google" id="ProtNLM"/>
    </source>
</evidence>
<organism evidence="2 3">
    <name type="scientific">Pedobacter frigoris</name>
    <dbReference type="NCBI Taxonomy" id="2571272"/>
    <lineage>
        <taxon>Bacteria</taxon>
        <taxon>Pseudomonadati</taxon>
        <taxon>Bacteroidota</taxon>
        <taxon>Sphingobacteriia</taxon>
        <taxon>Sphingobacteriales</taxon>
        <taxon>Sphingobacteriaceae</taxon>
        <taxon>Pedobacter</taxon>
    </lineage>
</organism>
<dbReference type="AlphaFoldDB" id="A0A4U1CP28"/>
<dbReference type="OrthoDB" id="674866at2"/>
<protein>
    <recommendedName>
        <fullName evidence="4">PBCV-specific basic adaptor domain-containing protein</fullName>
    </recommendedName>
</protein>
<dbReference type="RefSeq" id="WP_136835472.1">
    <property type="nucleotide sequence ID" value="NZ_SWBQ01000002.1"/>
</dbReference>
<name>A0A4U1CP28_9SPHI</name>
<keyword evidence="3" id="KW-1185">Reference proteome</keyword>